<reference evidence="1" key="1">
    <citation type="submission" date="2023-06" db="EMBL/GenBank/DDBJ databases">
        <authorList>
            <person name="Jiang Y."/>
            <person name="Liu Q."/>
        </authorList>
    </citation>
    <scope>NUCLEOTIDE SEQUENCE</scope>
    <source>
        <strain evidence="1">CGMCC 1.12090</strain>
    </source>
</reference>
<dbReference type="Proteomes" id="UP001169027">
    <property type="component" value="Unassembled WGS sequence"/>
</dbReference>
<comment type="caution">
    <text evidence="1">The sequence shown here is derived from an EMBL/GenBank/DDBJ whole genome shotgun (WGS) entry which is preliminary data.</text>
</comment>
<evidence type="ECO:0000313" key="1">
    <source>
        <dbReference type="EMBL" id="MDO1535685.1"/>
    </source>
</evidence>
<dbReference type="RefSeq" id="WP_301813480.1">
    <property type="nucleotide sequence ID" value="NZ_JAUJZH010000021.1"/>
</dbReference>
<protein>
    <submittedName>
        <fullName evidence="1">Uncharacterized protein</fullName>
    </submittedName>
</protein>
<accession>A0ABT8SA63</accession>
<gene>
    <name evidence="1" type="ORF">Q2T77_25705</name>
</gene>
<proteinExistence type="predicted"/>
<organism evidence="1 2">
    <name type="scientific">Variovorax ginsengisoli</name>
    <dbReference type="NCBI Taxonomy" id="363844"/>
    <lineage>
        <taxon>Bacteria</taxon>
        <taxon>Pseudomonadati</taxon>
        <taxon>Pseudomonadota</taxon>
        <taxon>Betaproteobacteria</taxon>
        <taxon>Burkholderiales</taxon>
        <taxon>Comamonadaceae</taxon>
        <taxon>Variovorax</taxon>
    </lineage>
</organism>
<keyword evidence="2" id="KW-1185">Reference proteome</keyword>
<dbReference type="EMBL" id="JAUKVY010000021">
    <property type="protein sequence ID" value="MDO1535685.1"/>
    <property type="molecule type" value="Genomic_DNA"/>
</dbReference>
<name>A0ABT8SA63_9BURK</name>
<sequence>MRYSAKPIEDYGRVVDGEFRGPSTLPALKHDLEAWNLAYLSFNFDAKPVCPFPEFGHLVAKSMRTDLTTGISHPAGVPLPRQLTMRPFLRQRPREFVSTMLAHPMVRRLPLYKGFGEDWIKVIFERSWIGGEVADGGLQEEAGLLEMRRLMDRLARQVTPKK</sequence>
<evidence type="ECO:0000313" key="2">
    <source>
        <dbReference type="Proteomes" id="UP001169027"/>
    </source>
</evidence>